<gene>
    <name evidence="1" type="ORF">E5S67_03690</name>
</gene>
<dbReference type="RefSeq" id="WP_216670560.1">
    <property type="nucleotide sequence ID" value="NZ_SRRZ01000068.1"/>
</dbReference>
<name>A0ABX2D192_9CYAN</name>
<dbReference type="EMBL" id="SRRZ01000068">
    <property type="protein sequence ID" value="NQE35928.1"/>
    <property type="molecule type" value="Genomic_DNA"/>
</dbReference>
<organism evidence="1 2">
    <name type="scientific">Microcoleus asticus IPMA8</name>
    <dbReference type="NCBI Taxonomy" id="2563858"/>
    <lineage>
        <taxon>Bacteria</taxon>
        <taxon>Bacillati</taxon>
        <taxon>Cyanobacteriota</taxon>
        <taxon>Cyanophyceae</taxon>
        <taxon>Oscillatoriophycideae</taxon>
        <taxon>Oscillatoriales</taxon>
        <taxon>Microcoleaceae</taxon>
        <taxon>Microcoleus</taxon>
        <taxon>Microcoleus asticus</taxon>
    </lineage>
</organism>
<protein>
    <submittedName>
        <fullName evidence="1">Uncharacterized protein</fullName>
    </submittedName>
</protein>
<sequence>MSAPFYNITKNNNPSESLVLLGAVRYGSEKGERARGGNRYYRELIKLSRIQIISFTARSKKPQILGQSACLRLPHSPSPALAPPVSRTSEKLRSQLAVEICQTFL</sequence>
<proteinExistence type="predicted"/>
<keyword evidence="2" id="KW-1185">Reference proteome</keyword>
<evidence type="ECO:0000313" key="2">
    <source>
        <dbReference type="Proteomes" id="UP000702425"/>
    </source>
</evidence>
<evidence type="ECO:0000313" key="1">
    <source>
        <dbReference type="EMBL" id="NQE35928.1"/>
    </source>
</evidence>
<reference evidence="1 2" key="1">
    <citation type="journal article" date="2020" name="Sci. Rep.">
        <title>A novel cyanobacterial geosmin producer, revising GeoA distribution and dispersion patterns in Bacteria.</title>
        <authorList>
            <person name="Churro C."/>
            <person name="Semedo-Aguiar A.P."/>
            <person name="Silva A.D."/>
            <person name="Pereira-Leal J.B."/>
            <person name="Leite R.B."/>
        </authorList>
    </citation>
    <scope>NUCLEOTIDE SEQUENCE [LARGE SCALE GENOMIC DNA]</scope>
    <source>
        <strain evidence="1 2">IPMA8</strain>
    </source>
</reference>
<dbReference type="Proteomes" id="UP000702425">
    <property type="component" value="Unassembled WGS sequence"/>
</dbReference>
<accession>A0ABX2D192</accession>
<comment type="caution">
    <text evidence="1">The sequence shown here is derived from an EMBL/GenBank/DDBJ whole genome shotgun (WGS) entry which is preliminary data.</text>
</comment>